<evidence type="ECO:0000313" key="11">
    <source>
        <dbReference type="EMBL" id="AHK71332.1"/>
    </source>
</evidence>
<feature type="disulfide bond" description="Redox-active" evidence="9">
    <location>
        <begin position="32"/>
        <end position="35"/>
    </location>
</feature>
<proteinExistence type="inferred from homology"/>
<feature type="site" description="Deprotonates C-terminal active site Cys" evidence="8">
    <location>
        <position position="26"/>
    </location>
</feature>
<name>A0A067Z5J5_GLUOY</name>
<feature type="active site" description="Nucleophile" evidence="8">
    <location>
        <position position="35"/>
    </location>
</feature>
<dbReference type="PROSITE" id="PS51352">
    <property type="entry name" value="THIOREDOXIN_2"/>
    <property type="match status" value="1"/>
</dbReference>
<dbReference type="NCBIfam" id="TIGR01068">
    <property type="entry name" value="thioredoxin"/>
    <property type="match status" value="1"/>
</dbReference>
<dbReference type="GO" id="GO:0015035">
    <property type="term" value="F:protein-disulfide reductase activity"/>
    <property type="evidence" value="ECO:0007669"/>
    <property type="project" value="UniProtKB-UniRule"/>
</dbReference>
<feature type="domain" description="Thioredoxin" evidence="10">
    <location>
        <begin position="1"/>
        <end position="108"/>
    </location>
</feature>
<dbReference type="FunFam" id="3.40.30.10:FF:000001">
    <property type="entry name" value="Thioredoxin"/>
    <property type="match status" value="1"/>
</dbReference>
<evidence type="ECO:0000313" key="12">
    <source>
        <dbReference type="Proteomes" id="UP000031656"/>
    </source>
</evidence>
<evidence type="ECO:0000259" key="10">
    <source>
        <dbReference type="PROSITE" id="PS51352"/>
    </source>
</evidence>
<evidence type="ECO:0000256" key="8">
    <source>
        <dbReference type="PIRSR" id="PIRSR000077-1"/>
    </source>
</evidence>
<dbReference type="HOGENOM" id="CLU_090389_10_2_5"/>
<keyword evidence="4 9" id="KW-1015">Disulfide bond</keyword>
<keyword evidence="5 9" id="KW-0676">Redox-active center</keyword>
<sequence length="109" mass="12340">MSVIIPVSQRDFDTVVLKSELPVVVDFWAPWCSPCKQLLPILDDTAETYQGEVLFVKVNADENPEIVSQFHVRGLPTVMLFSDGQERERFTGLQTKSRIAAFIDRNLEG</sequence>
<dbReference type="InterPro" id="IPR013766">
    <property type="entry name" value="Thioredoxin_domain"/>
</dbReference>
<gene>
    <name evidence="11" type="primary">trxA2</name>
    <name evidence="11" type="ORF">GLS_c14440</name>
</gene>
<comment type="similarity">
    <text evidence="1 7">Belongs to the thioredoxin family.</text>
</comment>
<accession>A0A067Z5J5</accession>
<dbReference type="PANTHER" id="PTHR45663:SF11">
    <property type="entry name" value="GEO12009P1"/>
    <property type="match status" value="1"/>
</dbReference>
<evidence type="ECO:0000256" key="5">
    <source>
        <dbReference type="ARBA" id="ARBA00023284"/>
    </source>
</evidence>
<dbReference type="CDD" id="cd02947">
    <property type="entry name" value="TRX_family"/>
    <property type="match status" value="1"/>
</dbReference>
<organism evidence="11 12">
    <name type="scientific">Gluconobacter oxydans DSM 3504</name>
    <dbReference type="NCBI Taxonomy" id="1288313"/>
    <lineage>
        <taxon>Bacteria</taxon>
        <taxon>Pseudomonadati</taxon>
        <taxon>Pseudomonadota</taxon>
        <taxon>Alphaproteobacteria</taxon>
        <taxon>Acetobacterales</taxon>
        <taxon>Acetobacteraceae</taxon>
        <taxon>Gluconobacter</taxon>
    </lineage>
</organism>
<evidence type="ECO:0000256" key="2">
    <source>
        <dbReference type="ARBA" id="ARBA00022448"/>
    </source>
</evidence>
<protein>
    <recommendedName>
        <fullName evidence="6 7">Thioredoxin</fullName>
    </recommendedName>
</protein>
<dbReference type="EMBL" id="CP004373">
    <property type="protein sequence ID" value="AHK71332.1"/>
    <property type="molecule type" value="Genomic_DNA"/>
</dbReference>
<keyword evidence="2" id="KW-0813">Transport</keyword>
<dbReference type="GO" id="GO:0005737">
    <property type="term" value="C:cytoplasm"/>
    <property type="evidence" value="ECO:0007669"/>
    <property type="project" value="TreeGrafter"/>
</dbReference>
<dbReference type="AlphaFoldDB" id="A0A067Z5J5"/>
<reference evidence="11 12" key="1">
    <citation type="journal article" date="2015" name="Appl. Microbiol. Biotechnol.">
        <title>The consequence of an additional NADH dehydrogenase paralog on the growth of Gluconobacter oxydans DSM3504.</title>
        <authorList>
            <person name="Kostner D."/>
            <person name="Luchterhand B."/>
            <person name="Junker A."/>
            <person name="Volland S."/>
            <person name="Daniel R."/>
            <person name="Buchs J."/>
            <person name="Liebl W."/>
            <person name="Ehrenreich A."/>
        </authorList>
    </citation>
    <scope>NUCLEOTIDE SEQUENCE [LARGE SCALE GENOMIC DNA]</scope>
    <source>
        <strain evidence="11">DSM 3504</strain>
    </source>
</reference>
<feature type="active site" description="Nucleophile" evidence="8">
    <location>
        <position position="32"/>
    </location>
</feature>
<evidence type="ECO:0000256" key="9">
    <source>
        <dbReference type="PIRSR" id="PIRSR000077-4"/>
    </source>
</evidence>
<feature type="site" description="Contributes to redox potential value" evidence="8">
    <location>
        <position position="33"/>
    </location>
</feature>
<dbReference type="PIRSF" id="PIRSF000077">
    <property type="entry name" value="Thioredoxin"/>
    <property type="match status" value="1"/>
</dbReference>
<dbReference type="InterPro" id="IPR005746">
    <property type="entry name" value="Thioredoxin"/>
</dbReference>
<dbReference type="PANTHER" id="PTHR45663">
    <property type="entry name" value="GEO12009P1"/>
    <property type="match status" value="1"/>
</dbReference>
<dbReference type="GeneID" id="56905665"/>
<feature type="site" description="Contributes to redox potential value" evidence="8">
    <location>
        <position position="34"/>
    </location>
</feature>
<evidence type="ECO:0000256" key="3">
    <source>
        <dbReference type="ARBA" id="ARBA00022982"/>
    </source>
</evidence>
<dbReference type="SUPFAM" id="SSF52833">
    <property type="entry name" value="Thioredoxin-like"/>
    <property type="match status" value="1"/>
</dbReference>
<evidence type="ECO:0000256" key="1">
    <source>
        <dbReference type="ARBA" id="ARBA00008987"/>
    </source>
</evidence>
<dbReference type="Proteomes" id="UP000031656">
    <property type="component" value="Chromosome"/>
</dbReference>
<dbReference type="RefSeq" id="WP_041111717.1">
    <property type="nucleotide sequence ID" value="NZ_CP004373.1"/>
</dbReference>
<dbReference type="Pfam" id="PF00085">
    <property type="entry name" value="Thioredoxin"/>
    <property type="match status" value="1"/>
</dbReference>
<evidence type="ECO:0000256" key="4">
    <source>
        <dbReference type="ARBA" id="ARBA00023157"/>
    </source>
</evidence>
<dbReference type="PRINTS" id="PR00421">
    <property type="entry name" value="THIOREDOXIN"/>
</dbReference>
<keyword evidence="3" id="KW-0249">Electron transport</keyword>
<dbReference type="Gene3D" id="3.40.30.10">
    <property type="entry name" value="Glutaredoxin"/>
    <property type="match status" value="1"/>
</dbReference>
<dbReference type="InterPro" id="IPR036249">
    <property type="entry name" value="Thioredoxin-like_sf"/>
</dbReference>
<evidence type="ECO:0000256" key="6">
    <source>
        <dbReference type="NCBIfam" id="TIGR01068"/>
    </source>
</evidence>
<dbReference type="KEGG" id="goy:GLS_c14440"/>
<evidence type="ECO:0000256" key="7">
    <source>
        <dbReference type="PIRNR" id="PIRNR000077"/>
    </source>
</evidence>